<evidence type="ECO:0000256" key="1">
    <source>
        <dbReference type="SAM" id="MobiDB-lite"/>
    </source>
</evidence>
<feature type="compositionally biased region" description="Basic residues" evidence="1">
    <location>
        <begin position="43"/>
        <end position="60"/>
    </location>
</feature>
<feature type="compositionally biased region" description="Basic residues" evidence="1">
    <location>
        <begin position="13"/>
        <end position="27"/>
    </location>
</feature>
<dbReference type="AlphaFoldDB" id="A0A0A9HRK2"/>
<name>A0A0A9HRK2_ARUDO</name>
<feature type="compositionally biased region" description="Low complexity" evidence="1">
    <location>
        <begin position="33"/>
        <end position="42"/>
    </location>
</feature>
<proteinExistence type="predicted"/>
<feature type="region of interest" description="Disordered" evidence="1">
    <location>
        <begin position="1"/>
        <end position="60"/>
    </location>
</feature>
<sequence>MWTAHSSWERQGGRGRGRGRRRGRRVERRLGRARVLGAGSAVRGRRQWRQRRRRRPWELS</sequence>
<accession>A0A0A9HRK2</accession>
<organism evidence="2">
    <name type="scientific">Arundo donax</name>
    <name type="common">Giant reed</name>
    <name type="synonym">Donax arundinaceus</name>
    <dbReference type="NCBI Taxonomy" id="35708"/>
    <lineage>
        <taxon>Eukaryota</taxon>
        <taxon>Viridiplantae</taxon>
        <taxon>Streptophyta</taxon>
        <taxon>Embryophyta</taxon>
        <taxon>Tracheophyta</taxon>
        <taxon>Spermatophyta</taxon>
        <taxon>Magnoliopsida</taxon>
        <taxon>Liliopsida</taxon>
        <taxon>Poales</taxon>
        <taxon>Poaceae</taxon>
        <taxon>PACMAD clade</taxon>
        <taxon>Arundinoideae</taxon>
        <taxon>Arundineae</taxon>
        <taxon>Arundo</taxon>
    </lineage>
</organism>
<evidence type="ECO:0000313" key="2">
    <source>
        <dbReference type="EMBL" id="JAE39760.1"/>
    </source>
</evidence>
<reference evidence="2" key="1">
    <citation type="submission" date="2014-09" db="EMBL/GenBank/DDBJ databases">
        <authorList>
            <person name="Magalhaes I.L.F."/>
            <person name="Oliveira U."/>
            <person name="Santos F.R."/>
            <person name="Vidigal T.H.D.A."/>
            <person name="Brescovit A.D."/>
            <person name="Santos A.J."/>
        </authorList>
    </citation>
    <scope>NUCLEOTIDE SEQUENCE</scope>
    <source>
        <tissue evidence="2">Shoot tissue taken approximately 20 cm above the soil surface</tissue>
    </source>
</reference>
<reference evidence="2" key="2">
    <citation type="journal article" date="2015" name="Data Brief">
        <title>Shoot transcriptome of the giant reed, Arundo donax.</title>
        <authorList>
            <person name="Barrero R.A."/>
            <person name="Guerrero F.D."/>
            <person name="Moolhuijzen P."/>
            <person name="Goolsby J.A."/>
            <person name="Tidwell J."/>
            <person name="Bellgard S.E."/>
            <person name="Bellgard M.I."/>
        </authorList>
    </citation>
    <scope>NUCLEOTIDE SEQUENCE</scope>
    <source>
        <tissue evidence="2">Shoot tissue taken approximately 20 cm above the soil surface</tissue>
    </source>
</reference>
<dbReference type="EMBL" id="GBRH01158136">
    <property type="protein sequence ID" value="JAE39760.1"/>
    <property type="molecule type" value="Transcribed_RNA"/>
</dbReference>
<protein>
    <submittedName>
        <fullName evidence="2">Uncharacterized protein</fullName>
    </submittedName>
</protein>